<reference evidence="1" key="1">
    <citation type="submission" date="2023-08" db="EMBL/GenBank/DDBJ databases">
        <title>A de novo genome assembly of Solanum verrucosum Schlechtendal, a Mexican diploid species geographically isolated from the other diploid A-genome species in potato relatives.</title>
        <authorList>
            <person name="Hosaka K."/>
        </authorList>
    </citation>
    <scope>NUCLEOTIDE SEQUENCE</scope>
    <source>
        <tissue evidence="1">Young leaves</tissue>
    </source>
</reference>
<accession>A0AAF0PQB6</accession>
<protein>
    <submittedName>
        <fullName evidence="1">Uncharacterized protein</fullName>
    </submittedName>
</protein>
<evidence type="ECO:0000313" key="1">
    <source>
        <dbReference type="EMBL" id="WMV08716.1"/>
    </source>
</evidence>
<sequence length="106" mass="11985">MDDAFSKNTSSMGSLVANIVEERPLAIDVQRIYVPKVGELIRLILEEAHYSPYSIYPAFGFNLANIWDSDARIGILRVPFDLGDDFGPRSRRPQIHVLMVPLSPKR</sequence>
<evidence type="ECO:0000313" key="2">
    <source>
        <dbReference type="Proteomes" id="UP001234989"/>
    </source>
</evidence>
<dbReference type="AlphaFoldDB" id="A0AAF0PQB6"/>
<dbReference type="EMBL" id="CP133612">
    <property type="protein sequence ID" value="WMV08716.1"/>
    <property type="molecule type" value="Genomic_DNA"/>
</dbReference>
<organism evidence="1 2">
    <name type="scientific">Solanum verrucosum</name>
    <dbReference type="NCBI Taxonomy" id="315347"/>
    <lineage>
        <taxon>Eukaryota</taxon>
        <taxon>Viridiplantae</taxon>
        <taxon>Streptophyta</taxon>
        <taxon>Embryophyta</taxon>
        <taxon>Tracheophyta</taxon>
        <taxon>Spermatophyta</taxon>
        <taxon>Magnoliopsida</taxon>
        <taxon>eudicotyledons</taxon>
        <taxon>Gunneridae</taxon>
        <taxon>Pentapetalae</taxon>
        <taxon>asterids</taxon>
        <taxon>lamiids</taxon>
        <taxon>Solanales</taxon>
        <taxon>Solanaceae</taxon>
        <taxon>Solanoideae</taxon>
        <taxon>Solaneae</taxon>
        <taxon>Solanum</taxon>
    </lineage>
</organism>
<keyword evidence="2" id="KW-1185">Reference proteome</keyword>
<proteinExistence type="predicted"/>
<dbReference type="Proteomes" id="UP001234989">
    <property type="component" value="Chromosome 1"/>
</dbReference>
<gene>
    <name evidence="1" type="ORF">MTR67_002101</name>
</gene>
<name>A0AAF0PQB6_SOLVR</name>